<dbReference type="STRING" id="1317121.ATO11_02115"/>
<comment type="caution">
    <text evidence="2">The sequence shown here is derived from an EMBL/GenBank/DDBJ whole genome shotgun (WGS) entry which is preliminary data.</text>
</comment>
<dbReference type="InterPro" id="IPR028992">
    <property type="entry name" value="Hedgehog/Intein_dom"/>
</dbReference>
<proteinExistence type="predicted"/>
<feature type="domain" description="Hedgehog/Intein (Hint)" evidence="1">
    <location>
        <begin position="27"/>
        <end position="154"/>
    </location>
</feature>
<dbReference type="Proteomes" id="UP000036938">
    <property type="component" value="Unassembled WGS sequence"/>
</dbReference>
<gene>
    <name evidence="2" type="ORF">ATO11_02115</name>
</gene>
<accession>A0A0L1JUP5</accession>
<evidence type="ECO:0000313" key="2">
    <source>
        <dbReference type="EMBL" id="KNG95422.1"/>
    </source>
</evidence>
<evidence type="ECO:0000259" key="1">
    <source>
        <dbReference type="Pfam" id="PF13403"/>
    </source>
</evidence>
<organism evidence="2 3">
    <name type="scientific">Pseudaestuariivita atlantica</name>
    <dbReference type="NCBI Taxonomy" id="1317121"/>
    <lineage>
        <taxon>Bacteria</taxon>
        <taxon>Pseudomonadati</taxon>
        <taxon>Pseudomonadota</taxon>
        <taxon>Alphaproteobacteria</taxon>
        <taxon>Rhodobacterales</taxon>
        <taxon>Paracoccaceae</taxon>
        <taxon>Pseudaestuariivita</taxon>
    </lineage>
</organism>
<evidence type="ECO:0000313" key="3">
    <source>
        <dbReference type="Proteomes" id="UP000036938"/>
    </source>
</evidence>
<dbReference type="EMBL" id="AQQZ01000001">
    <property type="protein sequence ID" value="KNG95422.1"/>
    <property type="molecule type" value="Genomic_DNA"/>
</dbReference>
<reference evidence="2 3" key="1">
    <citation type="journal article" date="2015" name="Int. J. Syst. Evol. Microbiol.">
        <title>Aestuariivita atlantica sp. nov., isolated from deep sea sediment of the Atlantic Ocean.</title>
        <authorList>
            <person name="Li G."/>
            <person name="Lai Q."/>
            <person name="Du Y."/>
            <person name="Liu X."/>
            <person name="Sun F."/>
            <person name="Shao Z."/>
        </authorList>
    </citation>
    <scope>NUCLEOTIDE SEQUENCE [LARGE SCALE GENOMIC DNA]</scope>
    <source>
        <strain evidence="2 3">22II-S11-z3</strain>
    </source>
</reference>
<sequence length="166" mass="17990">MSNDVSRLAAEVACLGADAVNVNETGLVEGSLVLTRDGELPVEYVGLSDHLITRDAGYVPVSAVYAERRDMRMVRIAPGSLGHTRPEVEMLLPWSQLVLVRDWRASALYNTRTAMVPAYRLIDGEFVTDAGVRDVTIYRLSCDAPHVMYAGGLELATGVRQAAIAA</sequence>
<dbReference type="Pfam" id="PF13403">
    <property type="entry name" value="Hint_2"/>
    <property type="match status" value="1"/>
</dbReference>
<protein>
    <recommendedName>
        <fullName evidence="1">Hedgehog/Intein (Hint) domain-containing protein</fullName>
    </recommendedName>
</protein>
<dbReference type="AlphaFoldDB" id="A0A0L1JUP5"/>
<dbReference type="RefSeq" id="WP_050529155.1">
    <property type="nucleotide sequence ID" value="NZ_AQQZ01000001.1"/>
</dbReference>
<name>A0A0L1JUP5_9RHOB</name>
<keyword evidence="3" id="KW-1185">Reference proteome</keyword>